<dbReference type="HOGENOM" id="CLU_577069_0_0_5"/>
<dbReference type="eggNOG" id="COG1783">
    <property type="taxonomic scope" value="Bacteria"/>
</dbReference>
<reference evidence="1 2" key="1">
    <citation type="journal article" date="2012" name="J. Am. Chem. Soc.">
        <title>Bacterial biosynthesis and maturation of the didemnin anti-cancer agents.</title>
        <authorList>
            <person name="Xu Y."/>
            <person name="Kersten R.D."/>
            <person name="Nam S.J."/>
            <person name="Lu L."/>
            <person name="Al-Suwailem A.M."/>
            <person name="Zheng H."/>
            <person name="Fenical W."/>
            <person name="Dorrestein P.C."/>
            <person name="Moore B.S."/>
            <person name="Qian P.Y."/>
        </authorList>
    </citation>
    <scope>NUCLEOTIDE SEQUENCE [LARGE SCALE GENOMIC DNA]</scope>
    <source>
        <strain evidence="1 2">KA081020-065</strain>
    </source>
</reference>
<proteinExistence type="predicted"/>
<name>I3TGK6_TISMK</name>
<organism evidence="1 2">
    <name type="scientific">Tistrella mobilis (strain KA081020-065)</name>
    <dbReference type="NCBI Taxonomy" id="1110502"/>
    <lineage>
        <taxon>Bacteria</taxon>
        <taxon>Pseudomonadati</taxon>
        <taxon>Pseudomonadota</taxon>
        <taxon>Alphaproteobacteria</taxon>
        <taxon>Geminicoccales</taxon>
        <taxon>Geminicoccaceae</taxon>
        <taxon>Tistrella</taxon>
    </lineage>
</organism>
<dbReference type="KEGG" id="tmo:TMO_0055"/>
<dbReference type="EMBL" id="CP003236">
    <property type="protein sequence ID" value="AFK51894.1"/>
    <property type="molecule type" value="Genomic_DNA"/>
</dbReference>
<dbReference type="AlphaFoldDB" id="I3TGK6"/>
<keyword evidence="2" id="KW-1185">Reference proteome</keyword>
<dbReference type="Gene3D" id="3.40.50.300">
    <property type="entry name" value="P-loop containing nucleotide triphosphate hydrolases"/>
    <property type="match status" value="1"/>
</dbReference>
<dbReference type="Proteomes" id="UP000005258">
    <property type="component" value="Chromosome"/>
</dbReference>
<protein>
    <recommendedName>
        <fullName evidence="3">Terminase</fullName>
    </recommendedName>
</protein>
<sequence>MLPSWFGWVPHDFGVFKSGGDNAPSAHHLRYQLPDGSVVDSEVMFAAIGDNDVEPFTRGFEITGGWLNEVDLLSRDVLTFLPGRTRYPSRRHGGPTFRGIICDFNAPDTDHYLRADFVDDPKPGYRLFVQPGGTDPGAENVENLPPDYYERAAAGHDEWYVRRMIHNRWGASRDGKPVFPEFSEAQHMAPAPIEPAPGVPLRLGADAGLTPAVLIAQQLPTGQWVILDELVGDLGGIGAVRFGEALARLLRDRYPGHQVGQAWADPAGTSRASTDEESWMDAISAASGVRFRGTVTNGLLPRLEAVRAPLGRMIDGRPGILISPRCRTLRRALLSGYAYKRQRLPGGGERYEDVPAKSEHSHIADALQYLLLGGGEWVEATRRRQDQRDRLMGHAGGRPVVAPHDFSVW</sequence>
<evidence type="ECO:0008006" key="3">
    <source>
        <dbReference type="Google" id="ProtNLM"/>
    </source>
</evidence>
<dbReference type="Gene3D" id="3.30.420.280">
    <property type="match status" value="1"/>
</dbReference>
<dbReference type="InterPro" id="IPR027417">
    <property type="entry name" value="P-loop_NTPase"/>
</dbReference>
<accession>I3TGK6</accession>
<evidence type="ECO:0000313" key="1">
    <source>
        <dbReference type="EMBL" id="AFK51894.1"/>
    </source>
</evidence>
<gene>
    <name evidence="1" type="ordered locus">TMO_0055</name>
</gene>
<evidence type="ECO:0000313" key="2">
    <source>
        <dbReference type="Proteomes" id="UP000005258"/>
    </source>
</evidence>
<dbReference type="STRING" id="1110502.TMO_0055"/>